<dbReference type="AlphaFoldDB" id="A0AAV4SG12"/>
<keyword evidence="1" id="KW-0808">Transferase</keyword>
<keyword evidence="1" id="KW-0548">Nucleotidyltransferase</keyword>
<accession>A0AAV4SG12</accession>
<dbReference type="GO" id="GO:0003964">
    <property type="term" value="F:RNA-directed DNA polymerase activity"/>
    <property type="evidence" value="ECO:0007669"/>
    <property type="project" value="UniProtKB-KW"/>
</dbReference>
<name>A0AAV4SG12_9ARAC</name>
<keyword evidence="2" id="KW-1185">Reference proteome</keyword>
<proteinExistence type="predicted"/>
<reference evidence="1 2" key="1">
    <citation type="submission" date="2021-06" db="EMBL/GenBank/DDBJ databases">
        <title>Caerostris darwini draft genome.</title>
        <authorList>
            <person name="Kono N."/>
            <person name="Arakawa K."/>
        </authorList>
    </citation>
    <scope>NUCLEOTIDE SEQUENCE [LARGE SCALE GENOMIC DNA]</scope>
</reference>
<sequence length="265" mass="29920">MSSLDCAATRALDNFEACVTSSLSCSFSRICHRTRSKLANREATNVVGEDNTGADHQIYEDLNLVPLNGCQPWKTGNDKMCRRCYQWTETLPHVINHCGIHSHTWQLRHNAIVERVLKAISPKASILSVNQNVCGTTLTEDIVAQVGKKVLLIDITCPFEGGTAFTAAWEAKCSKYEPRIPLYQVQGLTASVVPFLVDIENAFNSANWQILKYKISKLRIPEYLKRMLYSFLEDRKVSLGDVEHIHTTKAFHRDPAWIQYYGISS</sequence>
<gene>
    <name evidence="1" type="primary">AVEN_111464_1</name>
    <name evidence="1" type="ORF">CDAR_217511</name>
</gene>
<organism evidence="1 2">
    <name type="scientific">Caerostris darwini</name>
    <dbReference type="NCBI Taxonomy" id="1538125"/>
    <lineage>
        <taxon>Eukaryota</taxon>
        <taxon>Metazoa</taxon>
        <taxon>Ecdysozoa</taxon>
        <taxon>Arthropoda</taxon>
        <taxon>Chelicerata</taxon>
        <taxon>Arachnida</taxon>
        <taxon>Araneae</taxon>
        <taxon>Araneomorphae</taxon>
        <taxon>Entelegynae</taxon>
        <taxon>Araneoidea</taxon>
        <taxon>Araneidae</taxon>
        <taxon>Caerostris</taxon>
    </lineage>
</organism>
<evidence type="ECO:0000313" key="2">
    <source>
        <dbReference type="Proteomes" id="UP001054837"/>
    </source>
</evidence>
<dbReference type="EMBL" id="BPLQ01007748">
    <property type="protein sequence ID" value="GIY32131.1"/>
    <property type="molecule type" value="Genomic_DNA"/>
</dbReference>
<protein>
    <submittedName>
        <fullName evidence="1">Reverse transcriptase domain-containing protein</fullName>
    </submittedName>
</protein>
<evidence type="ECO:0000313" key="1">
    <source>
        <dbReference type="EMBL" id="GIY32131.1"/>
    </source>
</evidence>
<keyword evidence="1" id="KW-0695">RNA-directed DNA polymerase</keyword>
<comment type="caution">
    <text evidence="1">The sequence shown here is derived from an EMBL/GenBank/DDBJ whole genome shotgun (WGS) entry which is preliminary data.</text>
</comment>
<dbReference type="Proteomes" id="UP001054837">
    <property type="component" value="Unassembled WGS sequence"/>
</dbReference>